<protein>
    <submittedName>
        <fullName evidence="1">Uncharacterized protein</fullName>
    </submittedName>
</protein>
<keyword evidence="2" id="KW-1185">Reference proteome</keyword>
<dbReference type="HOGENOM" id="CLU_1028094_0_0_1"/>
<name>A0A0E0ADU6_9ORYZ</name>
<dbReference type="EnsemblPlants" id="OGLUM06G27540.1">
    <property type="protein sequence ID" value="OGLUM06G27540.1"/>
    <property type="gene ID" value="OGLUM06G27540"/>
</dbReference>
<dbReference type="Gramene" id="OGLUM06G27540.1">
    <property type="protein sequence ID" value="OGLUM06G27540.1"/>
    <property type="gene ID" value="OGLUM06G27540"/>
</dbReference>
<evidence type="ECO:0000313" key="2">
    <source>
        <dbReference type="Proteomes" id="UP000026961"/>
    </source>
</evidence>
<reference evidence="1" key="1">
    <citation type="submission" date="2015-04" db="UniProtKB">
        <authorList>
            <consortium name="EnsemblPlants"/>
        </authorList>
    </citation>
    <scope>IDENTIFICATION</scope>
</reference>
<dbReference type="Proteomes" id="UP000026961">
    <property type="component" value="Chromosome 6"/>
</dbReference>
<evidence type="ECO:0000313" key="1">
    <source>
        <dbReference type="EnsemblPlants" id="OGLUM06G27540.1"/>
    </source>
</evidence>
<dbReference type="AlphaFoldDB" id="A0A0E0ADU6"/>
<accession>A0A0E0ADU6</accession>
<proteinExistence type="predicted"/>
<reference evidence="1" key="2">
    <citation type="submission" date="2018-05" db="EMBL/GenBank/DDBJ databases">
        <title>OgluRS3 (Oryza glumaepatula Reference Sequence Version 3).</title>
        <authorList>
            <person name="Zhang J."/>
            <person name="Kudrna D."/>
            <person name="Lee S."/>
            <person name="Talag J."/>
            <person name="Welchert J."/>
            <person name="Wing R.A."/>
        </authorList>
    </citation>
    <scope>NUCLEOTIDE SEQUENCE [LARGE SCALE GENOMIC DNA]</scope>
</reference>
<sequence>MSRDYVMSEQLACSTHKTMAARRRARGRPLPCSHPWPTRTTTVGRSYFMTRRCAASFFSRRPGIVADEPDLHCRQAEFEEAAMDPWYIRKSIAPLLLAKHSSRTSSSAVNGGSISSGAADSTTLARSTAARRIHLTTPSSFDNNDDSGRLAVLSSFDDNDRYLVAPRHGQAKRPVRRRHEKHLDALLGDASKVRGMREFDLRRRRRPVEAECEDIAAELRGVRAHSQQRSVVPISMDRIHYSIHGFNLSWTRNFIPKTKPFSRVVQTAPTH</sequence>
<organism evidence="1">
    <name type="scientific">Oryza glumipatula</name>
    <dbReference type="NCBI Taxonomy" id="40148"/>
    <lineage>
        <taxon>Eukaryota</taxon>
        <taxon>Viridiplantae</taxon>
        <taxon>Streptophyta</taxon>
        <taxon>Embryophyta</taxon>
        <taxon>Tracheophyta</taxon>
        <taxon>Spermatophyta</taxon>
        <taxon>Magnoliopsida</taxon>
        <taxon>Liliopsida</taxon>
        <taxon>Poales</taxon>
        <taxon>Poaceae</taxon>
        <taxon>BOP clade</taxon>
        <taxon>Oryzoideae</taxon>
        <taxon>Oryzeae</taxon>
        <taxon>Oryzinae</taxon>
        <taxon>Oryza</taxon>
    </lineage>
</organism>